<evidence type="ECO:0000313" key="14">
    <source>
        <dbReference type="EMBL" id="APW19307.1"/>
    </source>
</evidence>
<dbReference type="Gene3D" id="3.40.50.670">
    <property type="match status" value="1"/>
</dbReference>
<dbReference type="PROSITE" id="PS00177">
    <property type="entry name" value="TOPOISOMERASE_II"/>
    <property type="match status" value="1"/>
</dbReference>
<dbReference type="SMART" id="SM00433">
    <property type="entry name" value="TOP2c"/>
    <property type="match status" value="1"/>
</dbReference>
<comment type="catalytic activity">
    <reaction evidence="1">
        <text>ATP-dependent breakage, passage and rejoining of double-stranded DNA.</text>
        <dbReference type="EC" id="5.6.2.2"/>
    </reaction>
</comment>
<keyword evidence="11" id="KW-0413">Isomerase</keyword>
<feature type="domain" description="Toprim" evidence="13">
    <location>
        <begin position="478"/>
        <end position="592"/>
    </location>
</feature>
<dbReference type="NCBIfam" id="TIGR01059">
    <property type="entry name" value="gyrB"/>
    <property type="match status" value="1"/>
</dbReference>
<dbReference type="SUPFAM" id="SSF55874">
    <property type="entry name" value="ATPase domain of HSP90 chaperone/DNA topoisomerase II/histidine kinase"/>
    <property type="match status" value="1"/>
</dbReference>
<keyword evidence="9" id="KW-0799">Topoisomerase</keyword>
<dbReference type="InterPro" id="IPR000565">
    <property type="entry name" value="Topo_IIA_B"/>
</dbReference>
<comment type="cofactor">
    <cofactor evidence="2">
        <name>Mg(2+)</name>
        <dbReference type="ChEBI" id="CHEBI:18420"/>
    </cofactor>
</comment>
<keyword evidence="10" id="KW-0238">DNA-binding</keyword>
<keyword evidence="8" id="KW-0460">Magnesium</keyword>
<comment type="similarity">
    <text evidence="3">Belongs to the type II topoisomerase GyrB family.</text>
</comment>
<dbReference type="InterPro" id="IPR036890">
    <property type="entry name" value="HATPase_C_sf"/>
</dbReference>
<dbReference type="Pfam" id="PF00204">
    <property type="entry name" value="DNA_gyraseB"/>
    <property type="match status" value="1"/>
</dbReference>
<feature type="region of interest" description="Disordered" evidence="12">
    <location>
        <begin position="185"/>
        <end position="204"/>
    </location>
</feature>
<dbReference type="Gene3D" id="3.30.565.10">
    <property type="entry name" value="Histidine kinase-like ATPase, C-terminal domain"/>
    <property type="match status" value="1"/>
</dbReference>
<evidence type="ECO:0000256" key="11">
    <source>
        <dbReference type="ARBA" id="ARBA00023235"/>
    </source>
</evidence>
<accession>A0ABM6GKP0</accession>
<evidence type="ECO:0000313" key="15">
    <source>
        <dbReference type="Proteomes" id="UP000186260"/>
    </source>
</evidence>
<dbReference type="InterPro" id="IPR013506">
    <property type="entry name" value="Topo_IIA_bsu_dom2"/>
</dbReference>
<dbReference type="InterPro" id="IPR003594">
    <property type="entry name" value="HATPase_dom"/>
</dbReference>
<dbReference type="Gene3D" id="3.30.230.10">
    <property type="match status" value="1"/>
</dbReference>
<dbReference type="InterPro" id="IPR020568">
    <property type="entry name" value="Ribosomal_Su5_D2-typ_SF"/>
</dbReference>
<dbReference type="InterPro" id="IPR014721">
    <property type="entry name" value="Ribsml_uS5_D2-typ_fold_subgr"/>
</dbReference>
<keyword evidence="5" id="KW-0479">Metal-binding</keyword>
<reference evidence="15" key="1">
    <citation type="submission" date="2017-01" db="EMBL/GenBank/DDBJ databases">
        <title>Gardnerella vaginalis bacteremia associated with severe acute encephalopathy in a young female patient: Case Report and characterization of the isolate.</title>
        <authorList>
            <person name="Tankovic J."/>
            <person name="Timinskas A."/>
            <person name="Zilnyte M."/>
            <person name="Janulaitiene M."/>
            <person name="Zvirbliene A."/>
            <person name="Pleckaityte M."/>
        </authorList>
    </citation>
    <scope>NUCLEOTIDE SEQUENCE [LARGE SCALE GENOMIC DNA]</scope>
    <source>
        <strain evidence="15">GV37</strain>
    </source>
</reference>
<evidence type="ECO:0000256" key="5">
    <source>
        <dbReference type="ARBA" id="ARBA00022723"/>
    </source>
</evidence>
<dbReference type="SUPFAM" id="SSF54211">
    <property type="entry name" value="Ribosomal protein S5 domain 2-like"/>
    <property type="match status" value="1"/>
</dbReference>
<dbReference type="Pfam" id="PF02518">
    <property type="entry name" value="HATPase_c"/>
    <property type="match status" value="1"/>
</dbReference>
<keyword evidence="15" id="KW-1185">Reference proteome</keyword>
<evidence type="ECO:0000256" key="7">
    <source>
        <dbReference type="ARBA" id="ARBA00022840"/>
    </source>
</evidence>
<proteinExistence type="inferred from homology"/>
<evidence type="ECO:0000256" key="8">
    <source>
        <dbReference type="ARBA" id="ARBA00022842"/>
    </source>
</evidence>
<feature type="region of interest" description="Disordered" evidence="12">
    <location>
        <begin position="249"/>
        <end position="269"/>
    </location>
</feature>
<organism evidence="14 15">
    <name type="scientific">Gardnerella swidsinskii</name>
    <dbReference type="NCBI Taxonomy" id="2792979"/>
    <lineage>
        <taxon>Bacteria</taxon>
        <taxon>Bacillati</taxon>
        <taxon>Actinomycetota</taxon>
        <taxon>Actinomycetes</taxon>
        <taxon>Bifidobacteriales</taxon>
        <taxon>Bifidobacteriaceae</taxon>
        <taxon>Gardnerella</taxon>
    </lineage>
</organism>
<evidence type="ECO:0000256" key="3">
    <source>
        <dbReference type="ARBA" id="ARBA00010708"/>
    </source>
</evidence>
<dbReference type="Pfam" id="PF01751">
    <property type="entry name" value="Toprim"/>
    <property type="match status" value="1"/>
</dbReference>
<evidence type="ECO:0000256" key="6">
    <source>
        <dbReference type="ARBA" id="ARBA00022741"/>
    </source>
</evidence>
<keyword evidence="6" id="KW-0547">Nucleotide-binding</keyword>
<sequence>MRQFVKGPKVANTEDNSMDNAVEEHKLDDAQLDDSLAPEHYDASDLRVLEGLEAVRIRPGMYIGSTGPRGLHHLVYEIVDNSVDEALAGYASHIEVTILPDNAIRVVDDGRGIPVDEVPGEGVSGVETVMTKLHAGGKFGGGGYAVSGGLHGVGISVVNALSTRVEIEVRRQGFHWTQTYVDQHPTAPLAKGEPMTEGESTGTSVTFWPDGTIFETTVYDFETLRSRFQQMAFLNKGLKISLTDLRKPDEAGDEVAGDSESSSEEKHRSVSYQYEHGIKDYVDYLVKSRKAVPVEPDVIDFEAEDLEIGISAEIAMQWTVAYSEAVHTFANTISTTEGGTHEEGFRAALTTLVNRYAREKNILKEKDTNLSGDDVREGLTAVVSVKLTTPQFEGQTKTKLGNSEAKTFVQRVMTEKLGDWFDAHPNEAKNIIQKAIEASRARLAAKKARENTRRKSIFETAGMPDKLKDCQSSNPEECELFIVEGDSAGGSAIQGRDPITQAILPLRGKILNTERASIDRMMKSETIESLITAVGGGYGEDFDLSKVRYHKVIIMADADVDGAHIATLNLTLFFRYMRPMITAGYVYVAMPPLYRLKWSKGAHDFVYTDAERDRVLAEGKAAGRQLPKGEGIQRYKGLGEMSYQELWETTMDPEHRILKQIHIEDAARADETFSMLMGDEVEPRRLFIQRNAHDARFIDA</sequence>
<dbReference type="SUPFAM" id="SSF56719">
    <property type="entry name" value="Type II DNA topoisomerase"/>
    <property type="match status" value="1"/>
</dbReference>
<dbReference type="CDD" id="cd16928">
    <property type="entry name" value="HATPase_GyrB-like"/>
    <property type="match status" value="1"/>
</dbReference>
<dbReference type="InterPro" id="IPR006171">
    <property type="entry name" value="TOPRIM_dom"/>
</dbReference>
<evidence type="ECO:0000256" key="1">
    <source>
        <dbReference type="ARBA" id="ARBA00000185"/>
    </source>
</evidence>
<evidence type="ECO:0000256" key="4">
    <source>
        <dbReference type="ARBA" id="ARBA00012895"/>
    </source>
</evidence>
<gene>
    <name evidence="14" type="ORF">BVL65_00205</name>
</gene>
<dbReference type="InterPro" id="IPR011557">
    <property type="entry name" value="GyrB"/>
</dbReference>
<evidence type="ECO:0000256" key="2">
    <source>
        <dbReference type="ARBA" id="ARBA00001946"/>
    </source>
</evidence>
<dbReference type="InterPro" id="IPR013760">
    <property type="entry name" value="Topo_IIA-like_dom_sf"/>
</dbReference>
<dbReference type="InterPro" id="IPR013759">
    <property type="entry name" value="Topo_IIA_B_C"/>
</dbReference>
<evidence type="ECO:0000256" key="9">
    <source>
        <dbReference type="ARBA" id="ARBA00023029"/>
    </source>
</evidence>
<dbReference type="Proteomes" id="UP000186260">
    <property type="component" value="Chromosome"/>
</dbReference>
<evidence type="ECO:0000256" key="10">
    <source>
        <dbReference type="ARBA" id="ARBA00023125"/>
    </source>
</evidence>
<dbReference type="InterPro" id="IPR002288">
    <property type="entry name" value="DNA_gyrase_B_C"/>
</dbReference>
<evidence type="ECO:0000256" key="12">
    <source>
        <dbReference type="SAM" id="MobiDB-lite"/>
    </source>
</evidence>
<dbReference type="EC" id="5.6.2.2" evidence="4"/>
<evidence type="ECO:0000259" key="13">
    <source>
        <dbReference type="PROSITE" id="PS50880"/>
    </source>
</evidence>
<dbReference type="SMART" id="SM00387">
    <property type="entry name" value="HATPase_c"/>
    <property type="match status" value="1"/>
</dbReference>
<dbReference type="InterPro" id="IPR018522">
    <property type="entry name" value="TopoIIA_CS"/>
</dbReference>
<dbReference type="CDD" id="cd00822">
    <property type="entry name" value="TopoII_Trans_DNA_gyrase"/>
    <property type="match status" value="1"/>
</dbReference>
<dbReference type="Pfam" id="PF00986">
    <property type="entry name" value="DNA_gyraseB_C"/>
    <property type="match status" value="1"/>
</dbReference>
<dbReference type="PRINTS" id="PR00418">
    <property type="entry name" value="TPI2FAMILY"/>
</dbReference>
<keyword evidence="7" id="KW-0067">ATP-binding</keyword>
<dbReference type="PROSITE" id="PS50880">
    <property type="entry name" value="TOPRIM"/>
    <property type="match status" value="1"/>
</dbReference>
<dbReference type="EMBL" id="CP019058">
    <property type="protein sequence ID" value="APW19307.1"/>
    <property type="molecule type" value="Genomic_DNA"/>
</dbReference>
<dbReference type="InterPro" id="IPR001241">
    <property type="entry name" value="Topo_IIA"/>
</dbReference>
<dbReference type="NCBIfam" id="NF004189">
    <property type="entry name" value="PRK05644.1"/>
    <property type="match status" value="1"/>
</dbReference>
<dbReference type="PRINTS" id="PR01159">
    <property type="entry name" value="DNAGYRASEB"/>
</dbReference>
<dbReference type="PANTHER" id="PTHR45866">
    <property type="entry name" value="DNA GYRASE/TOPOISOMERASE SUBUNIT B"/>
    <property type="match status" value="1"/>
</dbReference>
<protein>
    <recommendedName>
        <fullName evidence="4">DNA topoisomerase (ATP-hydrolyzing)</fullName>
        <ecNumber evidence="4">5.6.2.2</ecNumber>
    </recommendedName>
</protein>
<name>A0ABM6GKP0_9BIFI</name>
<dbReference type="PANTHER" id="PTHR45866:SF1">
    <property type="entry name" value="DNA GYRASE SUBUNIT B, MITOCHONDRIAL"/>
    <property type="match status" value="1"/>
</dbReference>